<accession>A0AB40BNQ5</accession>
<dbReference type="PANTHER" id="PTHR31286:SF180">
    <property type="entry name" value="OS10G0362600 PROTEIN"/>
    <property type="match status" value="1"/>
</dbReference>
<dbReference type="PANTHER" id="PTHR31286">
    <property type="entry name" value="GLYCINE-RICH CELL WALL STRUCTURAL PROTEIN 1.8-LIKE"/>
    <property type="match status" value="1"/>
</dbReference>
<keyword evidence="2" id="KW-1185">Reference proteome</keyword>
<proteinExistence type="predicted"/>
<dbReference type="AlphaFoldDB" id="A0AB40BNQ5"/>
<feature type="region of interest" description="Disordered" evidence="1">
    <location>
        <begin position="201"/>
        <end position="222"/>
    </location>
</feature>
<reference evidence="3" key="1">
    <citation type="submission" date="2025-08" db="UniProtKB">
        <authorList>
            <consortium name="RefSeq"/>
        </authorList>
    </citation>
    <scope>IDENTIFICATION</scope>
</reference>
<evidence type="ECO:0000313" key="2">
    <source>
        <dbReference type="Proteomes" id="UP001515500"/>
    </source>
</evidence>
<dbReference type="GeneID" id="120265284"/>
<sequence>MVDTLLLEGSWTINGMVLQLTPWKPNFQDAFERLDTVAMWLQLHHLLMEFWSIELLESLGFQLVKVLKIDNHSLNVLLAKFVRLCVEIDLSKPSIQELWVGPKHDQVMVVILHERLPTLSFCCGRIGHVISSCTFIPCIPIEGRLGGIPSDSGHSTILVNSHLAVARQGGDEEHSLMANEDANYLESEKFTDNDLTFGSWMKVPSRHGRGRDQESSSSSRRMVTKTCFDMWPTLKHDENHVASRNSFCSRRGGRGGFRGGGLSSVPRDPSANPLGSHHPMEASLDEQEEVVPSTFPSSNTGRKDGLVSKTKNPTIHLHNPFQSPNPITSFGDVLEPNTVAITAQFQNDHHFPFSNTTKADGDLKAPN</sequence>
<evidence type="ECO:0000256" key="1">
    <source>
        <dbReference type="SAM" id="MobiDB-lite"/>
    </source>
</evidence>
<evidence type="ECO:0000313" key="3">
    <source>
        <dbReference type="RefSeq" id="XP_039129092.1"/>
    </source>
</evidence>
<gene>
    <name evidence="3" type="primary">LOC120265284</name>
</gene>
<dbReference type="InterPro" id="IPR040256">
    <property type="entry name" value="At4g02000-like"/>
</dbReference>
<dbReference type="Proteomes" id="UP001515500">
    <property type="component" value="Chromosome 7"/>
</dbReference>
<feature type="region of interest" description="Disordered" evidence="1">
    <location>
        <begin position="257"/>
        <end position="323"/>
    </location>
</feature>
<name>A0AB40BNQ5_DIOCR</name>
<organism evidence="2 3">
    <name type="scientific">Dioscorea cayennensis subsp. rotundata</name>
    <name type="common">White Guinea yam</name>
    <name type="synonym">Dioscorea rotundata</name>
    <dbReference type="NCBI Taxonomy" id="55577"/>
    <lineage>
        <taxon>Eukaryota</taxon>
        <taxon>Viridiplantae</taxon>
        <taxon>Streptophyta</taxon>
        <taxon>Embryophyta</taxon>
        <taxon>Tracheophyta</taxon>
        <taxon>Spermatophyta</taxon>
        <taxon>Magnoliopsida</taxon>
        <taxon>Liliopsida</taxon>
        <taxon>Dioscoreales</taxon>
        <taxon>Dioscoreaceae</taxon>
        <taxon>Dioscorea</taxon>
    </lineage>
</organism>
<protein>
    <submittedName>
        <fullName evidence="3">Uncharacterized protein LOC120265284</fullName>
    </submittedName>
</protein>
<dbReference type="RefSeq" id="XP_039129092.1">
    <property type="nucleotide sequence ID" value="XM_039273158.1"/>
</dbReference>